<organism evidence="1">
    <name type="scientific">Salmonella enterica I</name>
    <dbReference type="NCBI Taxonomy" id="59201"/>
    <lineage>
        <taxon>Bacteria</taxon>
        <taxon>Pseudomonadati</taxon>
        <taxon>Pseudomonadota</taxon>
        <taxon>Gammaproteobacteria</taxon>
        <taxon>Enterobacterales</taxon>
        <taxon>Enterobacteriaceae</taxon>
        <taxon>Salmonella</taxon>
    </lineage>
</organism>
<reference evidence="1" key="2">
    <citation type="submission" date="2021-05" db="EMBL/GenBank/DDBJ databases">
        <title>Whole genome sequencing of cultured pathogen.</title>
        <authorList>
            <person name="Hoffmann M."/>
            <person name="Balkey M."/>
            <person name="Luo Y."/>
        </authorList>
    </citation>
    <scope>NUCLEOTIDE SEQUENCE</scope>
    <source>
        <strain evidence="1">CFSAN058598</strain>
    </source>
</reference>
<dbReference type="AlphaFoldDB" id="A0A8F6NX29"/>
<reference evidence="1" key="1">
    <citation type="submission" date="2018-04" db="EMBL/GenBank/DDBJ databases">
        <authorList>
            <person name="Bell R."/>
        </authorList>
    </citation>
    <scope>NUCLEOTIDE SEQUENCE</scope>
    <source>
        <strain evidence="1">CFSAN058598</strain>
    </source>
</reference>
<evidence type="ECO:0000313" key="1">
    <source>
        <dbReference type="EMBL" id="QXR53868.1"/>
    </source>
</evidence>
<dbReference type="EMBL" id="CP077696">
    <property type="protein sequence ID" value="QXR53868.1"/>
    <property type="molecule type" value="Genomic_DNA"/>
</dbReference>
<name>A0A8F6NX29_SALET</name>
<accession>A0A8F6NX29</accession>
<proteinExistence type="predicted"/>
<gene>
    <name evidence="1" type="ORF">DAX72_019420</name>
</gene>
<protein>
    <submittedName>
        <fullName evidence="1">Uncharacterized protein</fullName>
    </submittedName>
</protein>
<sequence>MKEKLTIDQKIQIAQIASNIVTAGINNQMQPVGLAKDNPEIHSEQELFEHLYRVIVKTVSDEPEQN</sequence>
<dbReference type="RefSeq" id="WP_070812873.1">
    <property type="nucleotide sequence ID" value="NZ_CP077696.1"/>
</dbReference>